<feature type="region of interest" description="Disordered" evidence="1">
    <location>
        <begin position="70"/>
        <end position="136"/>
    </location>
</feature>
<dbReference type="EMBL" id="NHYE01004691">
    <property type="protein sequence ID" value="PPQ82907.1"/>
    <property type="molecule type" value="Genomic_DNA"/>
</dbReference>
<organism evidence="2 3">
    <name type="scientific">Gymnopilus dilepis</name>
    <dbReference type="NCBI Taxonomy" id="231916"/>
    <lineage>
        <taxon>Eukaryota</taxon>
        <taxon>Fungi</taxon>
        <taxon>Dikarya</taxon>
        <taxon>Basidiomycota</taxon>
        <taxon>Agaricomycotina</taxon>
        <taxon>Agaricomycetes</taxon>
        <taxon>Agaricomycetidae</taxon>
        <taxon>Agaricales</taxon>
        <taxon>Agaricineae</taxon>
        <taxon>Hymenogastraceae</taxon>
        <taxon>Gymnopilus</taxon>
    </lineage>
</organism>
<dbReference type="InParanoid" id="A0A409WWN8"/>
<feature type="region of interest" description="Disordered" evidence="1">
    <location>
        <begin position="148"/>
        <end position="234"/>
    </location>
</feature>
<evidence type="ECO:0000256" key="1">
    <source>
        <dbReference type="SAM" id="MobiDB-lite"/>
    </source>
</evidence>
<comment type="caution">
    <text evidence="2">The sequence shown here is derived from an EMBL/GenBank/DDBJ whole genome shotgun (WGS) entry which is preliminary data.</text>
</comment>
<evidence type="ECO:0000313" key="2">
    <source>
        <dbReference type="EMBL" id="PPQ82907.1"/>
    </source>
</evidence>
<feature type="compositionally biased region" description="Low complexity" evidence="1">
    <location>
        <begin position="106"/>
        <end position="136"/>
    </location>
</feature>
<dbReference type="PROSITE" id="PS00504">
    <property type="entry name" value="FRD_SDH_FAD_BINDING"/>
    <property type="match status" value="1"/>
</dbReference>
<dbReference type="Proteomes" id="UP000284706">
    <property type="component" value="Unassembled WGS sequence"/>
</dbReference>
<keyword evidence="3" id="KW-1185">Reference proteome</keyword>
<accession>A0A409WWN8</accession>
<gene>
    <name evidence="2" type="ORF">CVT26_007547</name>
</gene>
<evidence type="ECO:0000313" key="3">
    <source>
        <dbReference type="Proteomes" id="UP000284706"/>
    </source>
</evidence>
<feature type="compositionally biased region" description="Low complexity" evidence="1">
    <location>
        <begin position="167"/>
        <end position="222"/>
    </location>
</feature>
<name>A0A409WWN8_9AGAR</name>
<dbReference type="GO" id="GO:0016491">
    <property type="term" value="F:oxidoreductase activity"/>
    <property type="evidence" value="ECO:0007669"/>
    <property type="project" value="InterPro"/>
</dbReference>
<dbReference type="InterPro" id="IPR003952">
    <property type="entry name" value="FRD_SDH_FAD_BS"/>
</dbReference>
<feature type="compositionally biased region" description="Low complexity" evidence="1">
    <location>
        <begin position="1"/>
        <end position="27"/>
    </location>
</feature>
<proteinExistence type="predicted"/>
<protein>
    <submittedName>
        <fullName evidence="2">Uncharacterized protein</fullName>
    </submittedName>
</protein>
<sequence length="234" mass="24418">MTDRLQQLQQNHQQQLAFCQQQSASSAPPRSIRAHEKSRAQDAATPTATSMLHLLLLLLNPTQLTCASPAPAHDHPSWFSGPIRPPSLPSSSVGDQDARRPPLAFQSQPSSSGGGSDRSTPSSSRSASSSSSIVQQPVAQQPLLLPAVQSEPSPPRSHSVSAHGGAPPSTSTPIPSVPPISTLPQPSSSSFTSQPSSLSSTQAQQRPTLRSQSSSSASATQPAAPPSKRPKLTR</sequence>
<dbReference type="AlphaFoldDB" id="A0A409WWN8"/>
<reference evidence="2 3" key="1">
    <citation type="journal article" date="2018" name="Evol. Lett.">
        <title>Horizontal gene cluster transfer increased hallucinogenic mushroom diversity.</title>
        <authorList>
            <person name="Reynolds H.T."/>
            <person name="Vijayakumar V."/>
            <person name="Gluck-Thaler E."/>
            <person name="Korotkin H.B."/>
            <person name="Matheny P.B."/>
            <person name="Slot J.C."/>
        </authorList>
    </citation>
    <scope>NUCLEOTIDE SEQUENCE [LARGE SCALE GENOMIC DNA]</scope>
    <source>
        <strain evidence="2 3">SRW20</strain>
    </source>
</reference>
<feature type="region of interest" description="Disordered" evidence="1">
    <location>
        <begin position="1"/>
        <end position="45"/>
    </location>
</feature>